<proteinExistence type="predicted"/>
<reference evidence="2" key="1">
    <citation type="submission" date="2017-08" db="EMBL/GenBank/DDBJ databases">
        <authorList>
            <person name="Polle J.E."/>
            <person name="Barry K."/>
            <person name="Cushman J."/>
            <person name="Schmutz J."/>
            <person name="Tran D."/>
            <person name="Hathwaick L.T."/>
            <person name="Yim W.C."/>
            <person name="Jenkins J."/>
            <person name="Mckie-Krisberg Z.M."/>
            <person name="Prochnik S."/>
            <person name="Lindquist E."/>
            <person name="Dockter R.B."/>
            <person name="Adam C."/>
            <person name="Molina H."/>
            <person name="Bunkerborg J."/>
            <person name="Jin E."/>
            <person name="Buchheim M."/>
            <person name="Magnuson J."/>
        </authorList>
    </citation>
    <scope>NUCLEOTIDE SEQUENCE</scope>
    <source>
        <strain evidence="2">CCAP 19/18</strain>
    </source>
</reference>
<keyword evidence="3" id="KW-1185">Reference proteome</keyword>
<dbReference type="EMBL" id="MU070681">
    <property type="protein sequence ID" value="KAF5826854.1"/>
    <property type="molecule type" value="Genomic_DNA"/>
</dbReference>
<evidence type="ECO:0008006" key="4">
    <source>
        <dbReference type="Google" id="ProtNLM"/>
    </source>
</evidence>
<evidence type="ECO:0000256" key="1">
    <source>
        <dbReference type="SAM" id="MobiDB-lite"/>
    </source>
</evidence>
<protein>
    <recommendedName>
        <fullName evidence="4">Encoded protein</fullName>
    </recommendedName>
</protein>
<accession>A0ABQ7FWX1</accession>
<dbReference type="Proteomes" id="UP000815325">
    <property type="component" value="Unassembled WGS sequence"/>
</dbReference>
<organism evidence="2 3">
    <name type="scientific">Dunaliella salina</name>
    <name type="common">Green alga</name>
    <name type="synonym">Protococcus salinus</name>
    <dbReference type="NCBI Taxonomy" id="3046"/>
    <lineage>
        <taxon>Eukaryota</taxon>
        <taxon>Viridiplantae</taxon>
        <taxon>Chlorophyta</taxon>
        <taxon>core chlorophytes</taxon>
        <taxon>Chlorophyceae</taxon>
        <taxon>CS clade</taxon>
        <taxon>Chlamydomonadales</taxon>
        <taxon>Dunaliellaceae</taxon>
        <taxon>Dunaliella</taxon>
    </lineage>
</organism>
<gene>
    <name evidence="2" type="ORF">DUNSADRAFT_1878</name>
</gene>
<name>A0ABQ7FWX1_DUNSA</name>
<evidence type="ECO:0000313" key="2">
    <source>
        <dbReference type="EMBL" id="KAF5826854.1"/>
    </source>
</evidence>
<comment type="caution">
    <text evidence="2">The sequence shown here is derived from an EMBL/GenBank/DDBJ whole genome shotgun (WGS) entry which is preliminary data.</text>
</comment>
<evidence type="ECO:0000313" key="3">
    <source>
        <dbReference type="Proteomes" id="UP000815325"/>
    </source>
</evidence>
<sequence>MLNHIAACRKEGAPELLGGCVIAACASQAAAAWQTQEEEGGQTGSGQGSCSPRGSKLHIWREREVDIYGMSLSWQSRRVLMNIVCEQFA</sequence>
<feature type="region of interest" description="Disordered" evidence="1">
    <location>
        <begin position="35"/>
        <end position="54"/>
    </location>
</feature>